<evidence type="ECO:0000256" key="7">
    <source>
        <dbReference type="RuleBase" id="RU000461"/>
    </source>
</evidence>
<evidence type="ECO:0000256" key="5">
    <source>
        <dbReference type="ARBA" id="ARBA00023004"/>
    </source>
</evidence>
<evidence type="ECO:0000256" key="4">
    <source>
        <dbReference type="ARBA" id="ARBA00022723"/>
    </source>
</evidence>
<comment type="similarity">
    <text evidence="2 7">Belongs to the cytochrome P450 family.</text>
</comment>
<gene>
    <name evidence="8" type="ORF">BDV95DRAFT_624389</name>
</gene>
<dbReference type="InterPro" id="IPR017972">
    <property type="entry name" value="Cyt_P450_CS"/>
</dbReference>
<dbReference type="PRINTS" id="PR00463">
    <property type="entry name" value="EP450I"/>
</dbReference>
<comment type="cofactor">
    <cofactor evidence="1 6">
        <name>heme</name>
        <dbReference type="ChEBI" id="CHEBI:30413"/>
    </cofactor>
</comment>
<keyword evidence="4 6" id="KW-0479">Metal-binding</keyword>
<dbReference type="Proteomes" id="UP000481861">
    <property type="component" value="Unassembled WGS sequence"/>
</dbReference>
<dbReference type="InterPro" id="IPR036396">
    <property type="entry name" value="Cyt_P450_sf"/>
</dbReference>
<dbReference type="PANTHER" id="PTHR24305">
    <property type="entry name" value="CYTOCHROME P450"/>
    <property type="match status" value="1"/>
</dbReference>
<sequence length="151" mass="17337">MKQLFDDSYLDLDRSIAARYNEKALEKQAARLIALPGGTVVAVYQLPAFTLPNNFTVLGSFLPKRWLLEDYADFPIATDNDRKKVFQLFSVGPKACLGKGLAYAEIKLIIARLVWHFDFELVNDGFAFEKQRAFLFRERLPLNVRLSVRSY</sequence>
<dbReference type="InterPro" id="IPR002401">
    <property type="entry name" value="Cyt_P450_E_grp-I"/>
</dbReference>
<evidence type="ECO:0000256" key="3">
    <source>
        <dbReference type="ARBA" id="ARBA00022617"/>
    </source>
</evidence>
<evidence type="ECO:0000313" key="8">
    <source>
        <dbReference type="EMBL" id="KAF2864683.1"/>
    </source>
</evidence>
<evidence type="ECO:0000313" key="9">
    <source>
        <dbReference type="Proteomes" id="UP000481861"/>
    </source>
</evidence>
<dbReference type="EMBL" id="JAADJZ010000041">
    <property type="protein sequence ID" value="KAF2864683.1"/>
    <property type="molecule type" value="Genomic_DNA"/>
</dbReference>
<evidence type="ECO:0000256" key="6">
    <source>
        <dbReference type="PIRSR" id="PIRSR602401-1"/>
    </source>
</evidence>
<evidence type="ECO:0000256" key="2">
    <source>
        <dbReference type="ARBA" id="ARBA00010617"/>
    </source>
</evidence>
<dbReference type="Gene3D" id="1.10.630.10">
    <property type="entry name" value="Cytochrome P450"/>
    <property type="match status" value="1"/>
</dbReference>
<dbReference type="PROSITE" id="PS00086">
    <property type="entry name" value="CYTOCHROME_P450"/>
    <property type="match status" value="1"/>
</dbReference>
<protein>
    <submittedName>
        <fullName evidence="8">Cytochrome P450</fullName>
    </submittedName>
</protein>
<reference evidence="8 9" key="1">
    <citation type="submission" date="2020-01" db="EMBL/GenBank/DDBJ databases">
        <authorList>
            <consortium name="DOE Joint Genome Institute"/>
            <person name="Haridas S."/>
            <person name="Albert R."/>
            <person name="Binder M."/>
            <person name="Bloem J."/>
            <person name="Labutti K."/>
            <person name="Salamov A."/>
            <person name="Andreopoulos B."/>
            <person name="Baker S.E."/>
            <person name="Barry K."/>
            <person name="Bills G."/>
            <person name="Bluhm B.H."/>
            <person name="Cannon C."/>
            <person name="Castanera R."/>
            <person name="Culley D.E."/>
            <person name="Daum C."/>
            <person name="Ezra D."/>
            <person name="Gonzalez J.B."/>
            <person name="Henrissat B."/>
            <person name="Kuo A."/>
            <person name="Liang C."/>
            <person name="Lipzen A."/>
            <person name="Lutzoni F."/>
            <person name="Magnuson J."/>
            <person name="Mondo S."/>
            <person name="Nolan M."/>
            <person name="Ohm R."/>
            <person name="Pangilinan J."/>
            <person name="Park H.-J.H."/>
            <person name="Ramirez L."/>
            <person name="Alfaro M."/>
            <person name="Sun H."/>
            <person name="Tritt A."/>
            <person name="Yoshinaga Y."/>
            <person name="Zwiers L.-H.L."/>
            <person name="Turgeon B.G."/>
            <person name="Goodwin S.B."/>
            <person name="Spatafora J.W."/>
            <person name="Crous P.W."/>
            <person name="Grigoriev I.V."/>
        </authorList>
    </citation>
    <scope>NUCLEOTIDE SEQUENCE [LARGE SCALE GENOMIC DNA]</scope>
    <source>
        <strain evidence="8 9">CBS 611.86</strain>
    </source>
</reference>
<keyword evidence="7" id="KW-0503">Monooxygenase</keyword>
<dbReference type="Pfam" id="PF00067">
    <property type="entry name" value="p450"/>
    <property type="match status" value="1"/>
</dbReference>
<name>A0A7C8M3K3_9PLEO</name>
<feature type="binding site" description="axial binding residue" evidence="6">
    <location>
        <position position="96"/>
    </location>
    <ligand>
        <name>heme</name>
        <dbReference type="ChEBI" id="CHEBI:30413"/>
    </ligand>
    <ligandPart>
        <name>Fe</name>
        <dbReference type="ChEBI" id="CHEBI:18248"/>
    </ligandPart>
</feature>
<keyword evidence="3 6" id="KW-0349">Heme</keyword>
<dbReference type="PANTHER" id="PTHR24305:SF210">
    <property type="entry name" value="CYTOCHROME P450 MONOOXYGENASE ASQL-RELATED"/>
    <property type="match status" value="1"/>
</dbReference>
<dbReference type="InterPro" id="IPR001128">
    <property type="entry name" value="Cyt_P450"/>
</dbReference>
<dbReference type="GO" id="GO:0005506">
    <property type="term" value="F:iron ion binding"/>
    <property type="evidence" value="ECO:0007669"/>
    <property type="project" value="InterPro"/>
</dbReference>
<evidence type="ECO:0000256" key="1">
    <source>
        <dbReference type="ARBA" id="ARBA00001971"/>
    </source>
</evidence>
<dbReference type="AlphaFoldDB" id="A0A7C8M3K3"/>
<keyword evidence="9" id="KW-1185">Reference proteome</keyword>
<dbReference type="GO" id="GO:0020037">
    <property type="term" value="F:heme binding"/>
    <property type="evidence" value="ECO:0007669"/>
    <property type="project" value="InterPro"/>
</dbReference>
<dbReference type="GO" id="GO:0004497">
    <property type="term" value="F:monooxygenase activity"/>
    <property type="evidence" value="ECO:0007669"/>
    <property type="project" value="UniProtKB-KW"/>
</dbReference>
<keyword evidence="7" id="KW-0560">Oxidoreductase</keyword>
<dbReference type="SUPFAM" id="SSF48264">
    <property type="entry name" value="Cytochrome P450"/>
    <property type="match status" value="1"/>
</dbReference>
<organism evidence="8 9">
    <name type="scientific">Massariosphaeria phaeospora</name>
    <dbReference type="NCBI Taxonomy" id="100035"/>
    <lineage>
        <taxon>Eukaryota</taxon>
        <taxon>Fungi</taxon>
        <taxon>Dikarya</taxon>
        <taxon>Ascomycota</taxon>
        <taxon>Pezizomycotina</taxon>
        <taxon>Dothideomycetes</taxon>
        <taxon>Pleosporomycetidae</taxon>
        <taxon>Pleosporales</taxon>
        <taxon>Pleosporales incertae sedis</taxon>
        <taxon>Massariosphaeria</taxon>
    </lineage>
</organism>
<dbReference type="InterPro" id="IPR050121">
    <property type="entry name" value="Cytochrome_P450_monoxygenase"/>
</dbReference>
<proteinExistence type="inferred from homology"/>
<dbReference type="OrthoDB" id="1470350at2759"/>
<keyword evidence="5 6" id="KW-0408">Iron</keyword>
<comment type="caution">
    <text evidence="8">The sequence shown here is derived from an EMBL/GenBank/DDBJ whole genome shotgun (WGS) entry which is preliminary data.</text>
</comment>
<dbReference type="GO" id="GO:0016705">
    <property type="term" value="F:oxidoreductase activity, acting on paired donors, with incorporation or reduction of molecular oxygen"/>
    <property type="evidence" value="ECO:0007669"/>
    <property type="project" value="InterPro"/>
</dbReference>
<accession>A0A7C8M3K3</accession>